<protein>
    <submittedName>
        <fullName evidence="2">Uncharacterized protein</fullName>
    </submittedName>
</protein>
<gene>
    <name evidence="2" type="ORF">B0H67DRAFT_561136</name>
</gene>
<proteinExistence type="predicted"/>
<feature type="compositionally biased region" description="Basic and acidic residues" evidence="1">
    <location>
        <begin position="160"/>
        <end position="171"/>
    </location>
</feature>
<sequence>MEGHDGSMAEATLQSSYDGAALVYARSQALTYPGNSDPPGHASITTFTTNGTQLNFYAHYATPAGDGTLKYHQYPISSVNLAGTYQGHKDGRRRLRNAQDYAKTQSEELKDQLEERRPCPYQASNHWTLTRTKATRRSLNTSPSTSPRRLRTTTLPAAARSERPHPRKDLQAARPIIASTRVTGRRTP</sequence>
<comment type="caution">
    <text evidence="2">The sequence shown here is derived from an EMBL/GenBank/DDBJ whole genome shotgun (WGS) entry which is preliminary data.</text>
</comment>
<feature type="compositionally biased region" description="Low complexity" evidence="1">
    <location>
        <begin position="141"/>
        <end position="159"/>
    </location>
</feature>
<name>A0AA40B9V3_9PEZI</name>
<evidence type="ECO:0000313" key="2">
    <source>
        <dbReference type="EMBL" id="KAK0730241.1"/>
    </source>
</evidence>
<feature type="compositionally biased region" description="Polar residues" evidence="1">
    <location>
        <begin position="122"/>
        <end position="140"/>
    </location>
</feature>
<feature type="compositionally biased region" description="Basic and acidic residues" evidence="1">
    <location>
        <begin position="105"/>
        <end position="118"/>
    </location>
</feature>
<feature type="region of interest" description="Disordered" evidence="1">
    <location>
        <begin position="101"/>
        <end position="188"/>
    </location>
</feature>
<accession>A0AA40B9V3</accession>
<organism evidence="2 3">
    <name type="scientific">Lasiosphaeris hirsuta</name>
    <dbReference type="NCBI Taxonomy" id="260670"/>
    <lineage>
        <taxon>Eukaryota</taxon>
        <taxon>Fungi</taxon>
        <taxon>Dikarya</taxon>
        <taxon>Ascomycota</taxon>
        <taxon>Pezizomycotina</taxon>
        <taxon>Sordariomycetes</taxon>
        <taxon>Sordariomycetidae</taxon>
        <taxon>Sordariales</taxon>
        <taxon>Lasiosphaeriaceae</taxon>
        <taxon>Lasiosphaeris</taxon>
    </lineage>
</organism>
<dbReference type="EMBL" id="JAUKUA010000001">
    <property type="protein sequence ID" value="KAK0730241.1"/>
    <property type="molecule type" value="Genomic_DNA"/>
</dbReference>
<dbReference type="AlphaFoldDB" id="A0AA40B9V3"/>
<keyword evidence="3" id="KW-1185">Reference proteome</keyword>
<evidence type="ECO:0000256" key="1">
    <source>
        <dbReference type="SAM" id="MobiDB-lite"/>
    </source>
</evidence>
<dbReference type="Proteomes" id="UP001172102">
    <property type="component" value="Unassembled WGS sequence"/>
</dbReference>
<evidence type="ECO:0000313" key="3">
    <source>
        <dbReference type="Proteomes" id="UP001172102"/>
    </source>
</evidence>
<reference evidence="2" key="1">
    <citation type="submission" date="2023-06" db="EMBL/GenBank/DDBJ databases">
        <title>Genome-scale phylogeny and comparative genomics of the fungal order Sordariales.</title>
        <authorList>
            <consortium name="Lawrence Berkeley National Laboratory"/>
            <person name="Hensen N."/>
            <person name="Bonometti L."/>
            <person name="Westerberg I."/>
            <person name="Brannstrom I.O."/>
            <person name="Guillou S."/>
            <person name="Cros-Aarteil S."/>
            <person name="Calhoun S."/>
            <person name="Haridas S."/>
            <person name="Kuo A."/>
            <person name="Mondo S."/>
            <person name="Pangilinan J."/>
            <person name="Riley R."/>
            <person name="Labutti K."/>
            <person name="Andreopoulos B."/>
            <person name="Lipzen A."/>
            <person name="Chen C."/>
            <person name="Yanf M."/>
            <person name="Daum C."/>
            <person name="Ng V."/>
            <person name="Clum A."/>
            <person name="Steindorff A."/>
            <person name="Ohm R."/>
            <person name="Martin F."/>
            <person name="Silar P."/>
            <person name="Natvig D."/>
            <person name="Lalanne C."/>
            <person name="Gautier V."/>
            <person name="Ament-Velasquez S.L."/>
            <person name="Kruys A."/>
            <person name="Hutchinson M.I."/>
            <person name="Powell A.J."/>
            <person name="Barry K."/>
            <person name="Miller A.N."/>
            <person name="Grigoriev I.V."/>
            <person name="Debuchy R."/>
            <person name="Gladieux P."/>
            <person name="Thoren M.H."/>
            <person name="Johannesson H."/>
        </authorList>
    </citation>
    <scope>NUCLEOTIDE SEQUENCE</scope>
    <source>
        <strain evidence="2">SMH4607-1</strain>
    </source>
</reference>